<evidence type="ECO:0000256" key="9">
    <source>
        <dbReference type="SAM" id="SignalP"/>
    </source>
</evidence>
<keyword evidence="5" id="KW-0862">Zinc</keyword>
<accession>A0A3L7A7H0</accession>
<keyword evidence="6" id="KW-0482">Metalloprotease</keyword>
<evidence type="ECO:0000313" key="12">
    <source>
        <dbReference type="Proteomes" id="UP000269692"/>
    </source>
</evidence>
<keyword evidence="2" id="KW-0645">Protease</keyword>
<feature type="region of interest" description="Disordered" evidence="8">
    <location>
        <begin position="261"/>
        <end position="283"/>
    </location>
</feature>
<comment type="caution">
    <text evidence="11">The sequence shown here is derived from an EMBL/GenBank/DDBJ whole genome shotgun (WGS) entry which is preliminary data.</text>
</comment>
<comment type="cofactor">
    <cofactor evidence="1">
        <name>Zn(2+)</name>
        <dbReference type="ChEBI" id="CHEBI:29105"/>
    </cofactor>
</comment>
<evidence type="ECO:0000259" key="10">
    <source>
        <dbReference type="Pfam" id="PF01551"/>
    </source>
</evidence>
<proteinExistence type="predicted"/>
<dbReference type="PROSITE" id="PS51257">
    <property type="entry name" value="PROKAR_LIPOPROTEIN"/>
    <property type="match status" value="1"/>
</dbReference>
<keyword evidence="12" id="KW-1185">Reference proteome</keyword>
<feature type="chain" id="PRO_5018320937" description="M23ase beta-sheet core domain-containing protein" evidence="9">
    <location>
        <begin position="25"/>
        <end position="447"/>
    </location>
</feature>
<dbReference type="Pfam" id="PF01551">
    <property type="entry name" value="Peptidase_M23"/>
    <property type="match status" value="1"/>
</dbReference>
<evidence type="ECO:0000256" key="7">
    <source>
        <dbReference type="SAM" id="Coils"/>
    </source>
</evidence>
<evidence type="ECO:0000256" key="1">
    <source>
        <dbReference type="ARBA" id="ARBA00001947"/>
    </source>
</evidence>
<feature type="compositionally biased region" description="Low complexity" evidence="8">
    <location>
        <begin position="401"/>
        <end position="418"/>
    </location>
</feature>
<feature type="region of interest" description="Disordered" evidence="8">
    <location>
        <begin position="396"/>
        <end position="418"/>
    </location>
</feature>
<gene>
    <name evidence="11" type="ORF">D9R14_15900</name>
</gene>
<dbReference type="InterPro" id="IPR016047">
    <property type="entry name" value="M23ase_b-sheet_dom"/>
</dbReference>
<evidence type="ECO:0000313" key="11">
    <source>
        <dbReference type="EMBL" id="RLP76306.1"/>
    </source>
</evidence>
<keyword evidence="7" id="KW-0175">Coiled coil</keyword>
<sequence length="447" mass="46708">MPRTGLFALALLAACAAAGSPARAESAARLAQKAAPLPPLPPAKGSDGAALKAEVAGTREFQERLKAEIEAAKGDRGKLSRLLVDASGRARDIEQRIIDLEARMGRLDQAAKALDISLAERRGVLAQVLAALLRMGRQPPPALVMRPDDALDAVRSAILLGALVPELRVEAETLASDLTELSRVRGELAEARGTLARLGTVLEEDRARLTALISERQRRQQENDPLPAADRAQAEGVAKASGDVHDLVTRLEAEVPPAARAAEAALQVPPAPQPALRRDLGREDDPARLRPALAFTDAKGLLPLPVAGVRLREFGAPDAAGGAEKGLTIATRSGAPVSAPADGWVVYAGPFRSYGQLLILNAGGGYHILMAGMDRITVDLGQFVLAGEPVAVMGRAGRVGPTGPSAPAGGPPASGQPQLYVEFRKDGVSIDPAPWWAAATDSRKVRG</sequence>
<feature type="domain" description="M23ase beta-sheet core" evidence="10">
    <location>
        <begin position="324"/>
        <end position="432"/>
    </location>
</feature>
<evidence type="ECO:0000256" key="3">
    <source>
        <dbReference type="ARBA" id="ARBA00022723"/>
    </source>
</evidence>
<dbReference type="GO" id="GO:0004222">
    <property type="term" value="F:metalloendopeptidase activity"/>
    <property type="evidence" value="ECO:0007669"/>
    <property type="project" value="TreeGrafter"/>
</dbReference>
<reference evidence="11 12" key="1">
    <citation type="submission" date="2018-10" db="EMBL/GenBank/DDBJ databases">
        <title>Xanthobacter tagetidis genome sequencing and assembly.</title>
        <authorList>
            <person name="Maclea K.S."/>
            <person name="Goen A.E."/>
            <person name="Fatima S.A."/>
        </authorList>
    </citation>
    <scope>NUCLEOTIDE SEQUENCE [LARGE SCALE GENOMIC DNA]</scope>
    <source>
        <strain evidence="11 12">ATCC 700314</strain>
    </source>
</reference>
<dbReference type="InterPro" id="IPR050570">
    <property type="entry name" value="Cell_wall_metabolism_enzyme"/>
</dbReference>
<dbReference type="Proteomes" id="UP000269692">
    <property type="component" value="Unassembled WGS sequence"/>
</dbReference>
<feature type="region of interest" description="Disordered" evidence="8">
    <location>
        <begin position="214"/>
        <end position="239"/>
    </location>
</feature>
<dbReference type="EMBL" id="RCTF01000013">
    <property type="protein sequence ID" value="RLP76306.1"/>
    <property type="molecule type" value="Genomic_DNA"/>
</dbReference>
<dbReference type="SUPFAM" id="SSF51261">
    <property type="entry name" value="Duplicated hybrid motif"/>
    <property type="match status" value="1"/>
</dbReference>
<evidence type="ECO:0000256" key="2">
    <source>
        <dbReference type="ARBA" id="ARBA00022670"/>
    </source>
</evidence>
<keyword evidence="3" id="KW-0479">Metal-binding</keyword>
<dbReference type="GO" id="GO:0006508">
    <property type="term" value="P:proteolysis"/>
    <property type="evidence" value="ECO:0007669"/>
    <property type="project" value="UniProtKB-KW"/>
</dbReference>
<dbReference type="OrthoDB" id="9809144at2"/>
<dbReference type="PANTHER" id="PTHR21666:SF288">
    <property type="entry name" value="CELL DIVISION PROTEIN YTFB"/>
    <property type="match status" value="1"/>
</dbReference>
<dbReference type="GO" id="GO:0046872">
    <property type="term" value="F:metal ion binding"/>
    <property type="evidence" value="ECO:0007669"/>
    <property type="project" value="UniProtKB-KW"/>
</dbReference>
<dbReference type="InterPro" id="IPR011055">
    <property type="entry name" value="Dup_hybrid_motif"/>
</dbReference>
<keyword evidence="4" id="KW-0378">Hydrolase</keyword>
<feature type="coiled-coil region" evidence="7">
    <location>
        <begin position="83"/>
        <end position="110"/>
    </location>
</feature>
<dbReference type="AlphaFoldDB" id="A0A3L7A7H0"/>
<feature type="signal peptide" evidence="9">
    <location>
        <begin position="1"/>
        <end position="24"/>
    </location>
</feature>
<evidence type="ECO:0000256" key="6">
    <source>
        <dbReference type="ARBA" id="ARBA00023049"/>
    </source>
</evidence>
<evidence type="ECO:0000256" key="5">
    <source>
        <dbReference type="ARBA" id="ARBA00022833"/>
    </source>
</evidence>
<dbReference type="CDD" id="cd12797">
    <property type="entry name" value="M23_peptidase"/>
    <property type="match status" value="1"/>
</dbReference>
<protein>
    <recommendedName>
        <fullName evidence="10">M23ase beta-sheet core domain-containing protein</fullName>
    </recommendedName>
</protein>
<organism evidence="11 12">
    <name type="scientific">Xanthobacter tagetidis</name>
    <dbReference type="NCBI Taxonomy" id="60216"/>
    <lineage>
        <taxon>Bacteria</taxon>
        <taxon>Pseudomonadati</taxon>
        <taxon>Pseudomonadota</taxon>
        <taxon>Alphaproteobacteria</taxon>
        <taxon>Hyphomicrobiales</taxon>
        <taxon>Xanthobacteraceae</taxon>
        <taxon>Xanthobacter</taxon>
    </lineage>
</organism>
<dbReference type="Gene3D" id="2.70.70.10">
    <property type="entry name" value="Glucose Permease (Domain IIA)"/>
    <property type="match status" value="1"/>
</dbReference>
<dbReference type="PANTHER" id="PTHR21666">
    <property type="entry name" value="PEPTIDASE-RELATED"/>
    <property type="match status" value="1"/>
</dbReference>
<name>A0A3L7A7H0_9HYPH</name>
<evidence type="ECO:0000256" key="4">
    <source>
        <dbReference type="ARBA" id="ARBA00022801"/>
    </source>
</evidence>
<keyword evidence="9" id="KW-0732">Signal</keyword>
<evidence type="ECO:0000256" key="8">
    <source>
        <dbReference type="SAM" id="MobiDB-lite"/>
    </source>
</evidence>